<dbReference type="SUPFAM" id="SSF51735">
    <property type="entry name" value="NAD(P)-binding Rossmann-fold domains"/>
    <property type="match status" value="1"/>
</dbReference>
<comment type="caution">
    <text evidence="1">The sequence shown here is derived from an EMBL/GenBank/DDBJ whole genome shotgun (WGS) entry which is preliminary data.</text>
</comment>
<dbReference type="InterPro" id="IPR036291">
    <property type="entry name" value="NAD(P)-bd_dom_sf"/>
</dbReference>
<dbReference type="PANTHER" id="PTHR12126">
    <property type="entry name" value="NADH-UBIQUINONE OXIDOREDUCTASE 39 KDA SUBUNIT-RELATED"/>
    <property type="match status" value="1"/>
</dbReference>
<proteinExistence type="predicted"/>
<accession>A0A502FUD4</accession>
<dbReference type="Proteomes" id="UP000317078">
    <property type="component" value="Unassembled WGS sequence"/>
</dbReference>
<name>A0A502FUD4_9PROT</name>
<dbReference type="OrthoDB" id="9811425at2"/>
<dbReference type="PANTHER" id="PTHR12126:SF11">
    <property type="entry name" value="NADH DEHYDROGENASE [UBIQUINONE] 1 ALPHA SUBCOMPLEX SUBUNIT 9, MITOCHONDRIAL"/>
    <property type="match status" value="1"/>
</dbReference>
<dbReference type="AlphaFoldDB" id="A0A502FUD4"/>
<evidence type="ECO:0000313" key="2">
    <source>
        <dbReference type="Proteomes" id="UP000317078"/>
    </source>
</evidence>
<dbReference type="RefSeq" id="WP_140884929.1">
    <property type="nucleotide sequence ID" value="NZ_RCZP01000018.1"/>
</dbReference>
<dbReference type="EMBL" id="RCZP01000018">
    <property type="protein sequence ID" value="TPG53227.1"/>
    <property type="molecule type" value="Genomic_DNA"/>
</dbReference>
<keyword evidence="2" id="KW-1185">Reference proteome</keyword>
<reference evidence="1 2" key="1">
    <citation type="journal article" date="2019" name="Environ. Microbiol.">
        <title>Species interactions and distinct microbial communities in high Arctic permafrost affected cryosols are associated with the CH4 and CO2 gas fluxes.</title>
        <authorList>
            <person name="Altshuler I."/>
            <person name="Hamel J."/>
            <person name="Turney S."/>
            <person name="Magnuson E."/>
            <person name="Levesque R."/>
            <person name="Greer C."/>
            <person name="Whyte L.G."/>
        </authorList>
    </citation>
    <scope>NUCLEOTIDE SEQUENCE [LARGE SCALE GENOMIC DNA]</scope>
    <source>
        <strain evidence="1 2">S9.3B</strain>
    </source>
</reference>
<dbReference type="Gene3D" id="3.40.50.720">
    <property type="entry name" value="NAD(P)-binding Rossmann-like Domain"/>
    <property type="match status" value="2"/>
</dbReference>
<evidence type="ECO:0000313" key="1">
    <source>
        <dbReference type="EMBL" id="TPG53227.1"/>
    </source>
</evidence>
<protein>
    <submittedName>
        <fullName evidence="1">NAD(P)-dependent oxidoreductase</fullName>
    </submittedName>
</protein>
<sequence>MSPEPTKAESIAVIGASGRSGVALCRALSAAGLAVRPVVRDAGRWAATGLPGAPRLADLRDGPALRAALAGAARVVSCAHARHAPAILAAAPEGAPLVLMGSTRRFSRWRDDHGDGVRRGEAALLESGRPGVILHPTMIYGAEGEDNVQRLAALLRRLPLAPLPGGGAALVQPVHQSDVTRSLLAALRRDWAAPEAVVVAGPAPLHYADFLRAVCRAAGFAPPRVVPLPLAPLLALAPLLRAVPGLPRIRGDELRRLTEDKAFDIGPMRERLGVDPIGLEEGLALTFAWRPGGEGRG</sequence>
<dbReference type="InterPro" id="IPR051207">
    <property type="entry name" value="ComplexI_NDUFA9_subunit"/>
</dbReference>
<organism evidence="1 2">
    <name type="scientific">Muricoccus nepalensis</name>
    <dbReference type="NCBI Taxonomy" id="1854500"/>
    <lineage>
        <taxon>Bacteria</taxon>
        <taxon>Pseudomonadati</taxon>
        <taxon>Pseudomonadota</taxon>
        <taxon>Alphaproteobacteria</taxon>
        <taxon>Acetobacterales</taxon>
        <taxon>Roseomonadaceae</taxon>
        <taxon>Muricoccus</taxon>
    </lineage>
</organism>
<dbReference type="GO" id="GO:0044877">
    <property type="term" value="F:protein-containing complex binding"/>
    <property type="evidence" value="ECO:0007669"/>
    <property type="project" value="TreeGrafter"/>
</dbReference>
<gene>
    <name evidence="1" type="ORF">EAH89_17040</name>
</gene>